<proteinExistence type="predicted"/>
<dbReference type="GeneID" id="17292190"/>
<dbReference type="PaxDb" id="55529-EKX35444"/>
<accession>L1IHN5</accession>
<reference evidence="1 3" key="1">
    <citation type="journal article" date="2012" name="Nature">
        <title>Algal genomes reveal evolutionary mosaicism and the fate of nucleomorphs.</title>
        <authorList>
            <consortium name="DOE Joint Genome Institute"/>
            <person name="Curtis B.A."/>
            <person name="Tanifuji G."/>
            <person name="Burki F."/>
            <person name="Gruber A."/>
            <person name="Irimia M."/>
            <person name="Maruyama S."/>
            <person name="Arias M.C."/>
            <person name="Ball S.G."/>
            <person name="Gile G.H."/>
            <person name="Hirakawa Y."/>
            <person name="Hopkins J.F."/>
            <person name="Kuo A."/>
            <person name="Rensing S.A."/>
            <person name="Schmutz J."/>
            <person name="Symeonidi A."/>
            <person name="Elias M."/>
            <person name="Eveleigh R.J."/>
            <person name="Herman E.K."/>
            <person name="Klute M.J."/>
            <person name="Nakayama T."/>
            <person name="Obornik M."/>
            <person name="Reyes-Prieto A."/>
            <person name="Armbrust E.V."/>
            <person name="Aves S.J."/>
            <person name="Beiko R.G."/>
            <person name="Coutinho P."/>
            <person name="Dacks J.B."/>
            <person name="Durnford D.G."/>
            <person name="Fast N.M."/>
            <person name="Green B.R."/>
            <person name="Grisdale C.J."/>
            <person name="Hempel F."/>
            <person name="Henrissat B."/>
            <person name="Hoppner M.P."/>
            <person name="Ishida K."/>
            <person name="Kim E."/>
            <person name="Koreny L."/>
            <person name="Kroth P.G."/>
            <person name="Liu Y."/>
            <person name="Malik S.B."/>
            <person name="Maier U.G."/>
            <person name="McRose D."/>
            <person name="Mock T."/>
            <person name="Neilson J.A."/>
            <person name="Onodera N.T."/>
            <person name="Poole A.M."/>
            <person name="Pritham E.J."/>
            <person name="Richards T.A."/>
            <person name="Rocap G."/>
            <person name="Roy S.W."/>
            <person name="Sarai C."/>
            <person name="Schaack S."/>
            <person name="Shirato S."/>
            <person name="Slamovits C.H."/>
            <person name="Spencer D.F."/>
            <person name="Suzuki S."/>
            <person name="Worden A.Z."/>
            <person name="Zauner S."/>
            <person name="Barry K."/>
            <person name="Bell C."/>
            <person name="Bharti A.K."/>
            <person name="Crow J.A."/>
            <person name="Grimwood J."/>
            <person name="Kramer R."/>
            <person name="Lindquist E."/>
            <person name="Lucas S."/>
            <person name="Salamov A."/>
            <person name="McFadden G.I."/>
            <person name="Lane C.E."/>
            <person name="Keeling P.J."/>
            <person name="Gray M.W."/>
            <person name="Grigoriev I.V."/>
            <person name="Archibald J.M."/>
        </authorList>
    </citation>
    <scope>NUCLEOTIDE SEQUENCE</scope>
    <source>
        <strain evidence="1 3">CCMP2712</strain>
    </source>
</reference>
<reference evidence="3" key="2">
    <citation type="submission" date="2012-11" db="EMBL/GenBank/DDBJ databases">
        <authorList>
            <person name="Kuo A."/>
            <person name="Curtis B.A."/>
            <person name="Tanifuji G."/>
            <person name="Burki F."/>
            <person name="Gruber A."/>
            <person name="Irimia M."/>
            <person name="Maruyama S."/>
            <person name="Arias M.C."/>
            <person name="Ball S.G."/>
            <person name="Gile G.H."/>
            <person name="Hirakawa Y."/>
            <person name="Hopkins J.F."/>
            <person name="Rensing S.A."/>
            <person name="Schmutz J."/>
            <person name="Symeonidi A."/>
            <person name="Elias M."/>
            <person name="Eveleigh R.J."/>
            <person name="Herman E.K."/>
            <person name="Klute M.J."/>
            <person name="Nakayama T."/>
            <person name="Obornik M."/>
            <person name="Reyes-Prieto A."/>
            <person name="Armbrust E.V."/>
            <person name="Aves S.J."/>
            <person name="Beiko R.G."/>
            <person name="Coutinho P."/>
            <person name="Dacks J.B."/>
            <person name="Durnford D.G."/>
            <person name="Fast N.M."/>
            <person name="Green B.R."/>
            <person name="Grisdale C."/>
            <person name="Hempe F."/>
            <person name="Henrissat B."/>
            <person name="Hoppner M.P."/>
            <person name="Ishida K.-I."/>
            <person name="Kim E."/>
            <person name="Koreny L."/>
            <person name="Kroth P.G."/>
            <person name="Liu Y."/>
            <person name="Malik S.-B."/>
            <person name="Maier U.G."/>
            <person name="McRose D."/>
            <person name="Mock T."/>
            <person name="Neilson J.A."/>
            <person name="Onodera N.T."/>
            <person name="Poole A.M."/>
            <person name="Pritham E.J."/>
            <person name="Richards T.A."/>
            <person name="Rocap G."/>
            <person name="Roy S.W."/>
            <person name="Sarai C."/>
            <person name="Schaack S."/>
            <person name="Shirato S."/>
            <person name="Slamovits C.H."/>
            <person name="Spencer D.F."/>
            <person name="Suzuki S."/>
            <person name="Worden A.Z."/>
            <person name="Zauner S."/>
            <person name="Barry K."/>
            <person name="Bell C."/>
            <person name="Bharti A.K."/>
            <person name="Crow J.A."/>
            <person name="Grimwood J."/>
            <person name="Kramer R."/>
            <person name="Lindquist E."/>
            <person name="Lucas S."/>
            <person name="Salamov A."/>
            <person name="McFadden G.I."/>
            <person name="Lane C.E."/>
            <person name="Keeling P.J."/>
            <person name="Gray M.W."/>
            <person name="Grigoriev I.V."/>
            <person name="Archibald J.M."/>
        </authorList>
    </citation>
    <scope>NUCLEOTIDE SEQUENCE</scope>
    <source>
        <strain evidence="3">CCMP2712</strain>
    </source>
</reference>
<name>L1IHN5_GUITC</name>
<dbReference type="EnsemblProtists" id="EKX35444">
    <property type="protein sequence ID" value="EKX35444"/>
    <property type="gene ID" value="GUITHDRAFT_118360"/>
</dbReference>
<reference evidence="2" key="3">
    <citation type="submission" date="2015-06" db="UniProtKB">
        <authorList>
            <consortium name="EnsemblProtists"/>
        </authorList>
    </citation>
    <scope>IDENTIFICATION</scope>
</reference>
<protein>
    <submittedName>
        <fullName evidence="1 2">Uncharacterized protein</fullName>
    </submittedName>
</protein>
<evidence type="ECO:0000313" key="3">
    <source>
        <dbReference type="Proteomes" id="UP000011087"/>
    </source>
</evidence>
<organism evidence="1">
    <name type="scientific">Guillardia theta (strain CCMP2712)</name>
    <name type="common">Cryptophyte</name>
    <dbReference type="NCBI Taxonomy" id="905079"/>
    <lineage>
        <taxon>Eukaryota</taxon>
        <taxon>Cryptophyceae</taxon>
        <taxon>Pyrenomonadales</taxon>
        <taxon>Geminigeraceae</taxon>
        <taxon>Guillardia</taxon>
    </lineage>
</organism>
<dbReference type="KEGG" id="gtt:GUITHDRAFT_118360"/>
<dbReference type="HOGENOM" id="CLU_640055_0_0_1"/>
<dbReference type="AlphaFoldDB" id="L1IHN5"/>
<keyword evidence="3" id="KW-1185">Reference proteome</keyword>
<evidence type="ECO:0000313" key="1">
    <source>
        <dbReference type="EMBL" id="EKX35444.1"/>
    </source>
</evidence>
<dbReference type="EMBL" id="JH993090">
    <property type="protein sequence ID" value="EKX35444.1"/>
    <property type="molecule type" value="Genomic_DNA"/>
</dbReference>
<dbReference type="RefSeq" id="XP_005822424.1">
    <property type="nucleotide sequence ID" value="XM_005822367.1"/>
</dbReference>
<gene>
    <name evidence="1" type="ORF">GUITHDRAFT_118360</name>
</gene>
<dbReference type="Proteomes" id="UP000011087">
    <property type="component" value="Unassembled WGS sequence"/>
</dbReference>
<sequence length="458" mass="51261">MHRAVPDFFPSCTETNSAVKKMLTGELVFEDSTDAVPMNSKEAEKLKHDTFKTYFQPQEVKELLLAGAGEVFDDKGGIKRPFVESIAGKNGSKVSVTPRFKEDFPEERVERVMATQDLAQAVHNNLSCKDNIMLRNLVPSNETVIAELTTVGFIGFPNSGEELAGSGSVLLTDKNLYFLWSNYKWEAAAEETLKGTTWCSCPCVGCCGCFQCCRIYSGSYSHLGVREAEDKVSSVPVNYLTPGGVKCERSDRLKVLRNVNMAKDCKCECCCCDCCCICRYCWIWCLSCCSKCIYHGQMSFKFSTDQLNGSSIESKIINNIKNKSHQEKIYDGRFRVLSIKFFDVSTNQVQQVDCVVDKDAVPLEEMYKFSMIVNSSCKVQDYLQGYQQTNSMSFVDSGRARGIKDSVMERSALLNLLKNLMPLCSNFGARRSKRSAPKPTCCSCVTQARQLLRRIMAA</sequence>
<evidence type="ECO:0000313" key="2">
    <source>
        <dbReference type="EnsemblProtists" id="EKX35444"/>
    </source>
</evidence>